<comment type="caution">
    <text evidence="2">The sequence shown here is derived from an EMBL/GenBank/DDBJ whole genome shotgun (WGS) entry which is preliminary data.</text>
</comment>
<feature type="compositionally biased region" description="Low complexity" evidence="1">
    <location>
        <begin position="185"/>
        <end position="198"/>
    </location>
</feature>
<keyword evidence="3" id="KW-1185">Reference proteome</keyword>
<name>A0AAD8Q8W5_9PEZI</name>
<reference evidence="2" key="1">
    <citation type="submission" date="2021-06" db="EMBL/GenBank/DDBJ databases">
        <title>Comparative genomics, transcriptomics and evolutionary studies reveal genomic signatures of adaptation to plant cell wall in hemibiotrophic fungi.</title>
        <authorList>
            <consortium name="DOE Joint Genome Institute"/>
            <person name="Baroncelli R."/>
            <person name="Diaz J.F."/>
            <person name="Benocci T."/>
            <person name="Peng M."/>
            <person name="Battaglia E."/>
            <person name="Haridas S."/>
            <person name="Andreopoulos W."/>
            <person name="Labutti K."/>
            <person name="Pangilinan J."/>
            <person name="Floch G.L."/>
            <person name="Makela M.R."/>
            <person name="Henrissat B."/>
            <person name="Grigoriev I.V."/>
            <person name="Crouch J.A."/>
            <person name="De Vries R.P."/>
            <person name="Sukno S.A."/>
            <person name="Thon M.R."/>
        </authorList>
    </citation>
    <scope>NUCLEOTIDE SEQUENCE</scope>
    <source>
        <strain evidence="2">CBS 125086</strain>
    </source>
</reference>
<sequence length="198" mass="20197">MKNSISQPPRGRLTQLVFFASAAAVASAAIISIGDTSLSLSNFQLIADLSVPLGCLLVYNLPLSGCETTDFDSRRTCSAQCTRGLAKKQSTLQQVCGSVQVQSNTVQHYEGCTAPDQHRLAAAAAAATTTTTTTNTAATSATGIFHSSRSTSAATDYNINTNTGPASPSATTTDYSTTAGKHPGTARTAAAASASGNN</sequence>
<dbReference type="EMBL" id="JAHLJV010000009">
    <property type="protein sequence ID" value="KAK1597147.1"/>
    <property type="molecule type" value="Genomic_DNA"/>
</dbReference>
<accession>A0AAD8Q8W5</accession>
<dbReference type="Proteomes" id="UP001230504">
    <property type="component" value="Unassembled WGS sequence"/>
</dbReference>
<protein>
    <submittedName>
        <fullName evidence="2">Uncharacterized protein</fullName>
    </submittedName>
</protein>
<evidence type="ECO:0000313" key="3">
    <source>
        <dbReference type="Proteomes" id="UP001230504"/>
    </source>
</evidence>
<feature type="region of interest" description="Disordered" evidence="1">
    <location>
        <begin position="156"/>
        <end position="198"/>
    </location>
</feature>
<organism evidence="2 3">
    <name type="scientific">Colletotrichum navitas</name>
    <dbReference type="NCBI Taxonomy" id="681940"/>
    <lineage>
        <taxon>Eukaryota</taxon>
        <taxon>Fungi</taxon>
        <taxon>Dikarya</taxon>
        <taxon>Ascomycota</taxon>
        <taxon>Pezizomycotina</taxon>
        <taxon>Sordariomycetes</taxon>
        <taxon>Hypocreomycetidae</taxon>
        <taxon>Glomerellales</taxon>
        <taxon>Glomerellaceae</taxon>
        <taxon>Colletotrichum</taxon>
        <taxon>Colletotrichum graminicola species complex</taxon>
    </lineage>
</organism>
<dbReference type="RefSeq" id="XP_060417961.1">
    <property type="nucleotide sequence ID" value="XM_060563294.1"/>
</dbReference>
<evidence type="ECO:0000313" key="2">
    <source>
        <dbReference type="EMBL" id="KAK1597147.1"/>
    </source>
</evidence>
<proteinExistence type="predicted"/>
<feature type="compositionally biased region" description="Polar residues" evidence="1">
    <location>
        <begin position="156"/>
        <end position="179"/>
    </location>
</feature>
<evidence type="ECO:0000256" key="1">
    <source>
        <dbReference type="SAM" id="MobiDB-lite"/>
    </source>
</evidence>
<dbReference type="GeneID" id="85447534"/>
<gene>
    <name evidence="2" type="ORF">LY79DRAFT_666891</name>
</gene>
<dbReference type="AlphaFoldDB" id="A0AAD8Q8W5"/>